<reference evidence="1 2" key="1">
    <citation type="submission" date="2019-08" db="EMBL/GenBank/DDBJ databases">
        <title>Deep-cultivation of Planctomycetes and their phenomic and genomic characterization uncovers novel biology.</title>
        <authorList>
            <person name="Wiegand S."/>
            <person name="Jogler M."/>
            <person name="Boedeker C."/>
            <person name="Pinto D."/>
            <person name="Vollmers J."/>
            <person name="Rivas-Marin E."/>
            <person name="Kohn T."/>
            <person name="Peeters S.H."/>
            <person name="Heuer A."/>
            <person name="Rast P."/>
            <person name="Oberbeckmann S."/>
            <person name="Bunk B."/>
            <person name="Jeske O."/>
            <person name="Meyerdierks A."/>
            <person name="Storesund J.E."/>
            <person name="Kallscheuer N."/>
            <person name="Luecker S."/>
            <person name="Lage O.M."/>
            <person name="Pohl T."/>
            <person name="Merkel B.J."/>
            <person name="Hornburger P."/>
            <person name="Mueller R.-W."/>
            <person name="Bruemmer F."/>
            <person name="Labrenz M."/>
            <person name="Spormann A.M."/>
            <person name="Op den Camp H."/>
            <person name="Overmann J."/>
            <person name="Amann R."/>
            <person name="Jetten M.S.M."/>
            <person name="Mascher T."/>
            <person name="Medema M.H."/>
            <person name="Devos D.P."/>
            <person name="Kaster A.-K."/>
            <person name="Ovreas L."/>
            <person name="Rohde M."/>
            <person name="Galperin M.Y."/>
            <person name="Jogler C."/>
        </authorList>
    </citation>
    <scope>NUCLEOTIDE SEQUENCE [LARGE SCALE GENOMIC DNA]</scope>
    <source>
        <strain evidence="1 2">DSM 8797</strain>
    </source>
</reference>
<proteinExistence type="predicted"/>
<gene>
    <name evidence="1" type="ORF">GmarT_48410</name>
</gene>
<sequence>MTTAEISKPKVGRPKGAKTQDLPVQNVFLSQCPVCLSTDRLGYSSVKTREFSGTAPNGQPFNFVSRKRTRCLKCGQKRIDVTYENAI</sequence>
<protein>
    <submittedName>
        <fullName evidence="1">Uncharacterized protein</fullName>
    </submittedName>
</protein>
<accession>A0ABX5YT58</accession>
<keyword evidence="2" id="KW-1185">Reference proteome</keyword>
<evidence type="ECO:0000313" key="2">
    <source>
        <dbReference type="Proteomes" id="UP000322887"/>
    </source>
</evidence>
<dbReference type="Proteomes" id="UP000322887">
    <property type="component" value="Chromosome"/>
</dbReference>
<name>A0ABX5YT58_9PLAN</name>
<organism evidence="1 2">
    <name type="scientific">Gimesia maris</name>
    <dbReference type="NCBI Taxonomy" id="122"/>
    <lineage>
        <taxon>Bacteria</taxon>
        <taxon>Pseudomonadati</taxon>
        <taxon>Planctomycetota</taxon>
        <taxon>Planctomycetia</taxon>
        <taxon>Planctomycetales</taxon>
        <taxon>Planctomycetaceae</taxon>
        <taxon>Gimesia</taxon>
    </lineage>
</organism>
<dbReference type="EMBL" id="CP042910">
    <property type="protein sequence ID" value="QEG18946.1"/>
    <property type="molecule type" value="Genomic_DNA"/>
</dbReference>
<evidence type="ECO:0000313" key="1">
    <source>
        <dbReference type="EMBL" id="QEG18946.1"/>
    </source>
</evidence>